<evidence type="ECO:0000313" key="3">
    <source>
        <dbReference type="Proteomes" id="UP001558613"/>
    </source>
</evidence>
<protein>
    <submittedName>
        <fullName evidence="2">Uncharacterized protein</fullName>
    </submittedName>
</protein>
<feature type="coiled-coil region" evidence="1">
    <location>
        <begin position="71"/>
        <end position="192"/>
    </location>
</feature>
<keyword evidence="1" id="KW-0175">Coiled coil</keyword>
<organism evidence="2 3">
    <name type="scientific">Cirrhinus molitorella</name>
    <name type="common">mud carp</name>
    <dbReference type="NCBI Taxonomy" id="172907"/>
    <lineage>
        <taxon>Eukaryota</taxon>
        <taxon>Metazoa</taxon>
        <taxon>Chordata</taxon>
        <taxon>Craniata</taxon>
        <taxon>Vertebrata</taxon>
        <taxon>Euteleostomi</taxon>
        <taxon>Actinopterygii</taxon>
        <taxon>Neopterygii</taxon>
        <taxon>Teleostei</taxon>
        <taxon>Ostariophysi</taxon>
        <taxon>Cypriniformes</taxon>
        <taxon>Cyprinidae</taxon>
        <taxon>Labeoninae</taxon>
        <taxon>Labeonini</taxon>
        <taxon>Cirrhinus</taxon>
    </lineage>
</organism>
<name>A0ABR3LNZ2_9TELE</name>
<reference evidence="2 3" key="1">
    <citation type="submission" date="2023-09" db="EMBL/GenBank/DDBJ databases">
        <authorList>
            <person name="Wang M."/>
        </authorList>
    </citation>
    <scope>NUCLEOTIDE SEQUENCE [LARGE SCALE GENOMIC DNA]</scope>
    <source>
        <strain evidence="2">GT-2023</strain>
        <tissue evidence="2">Liver</tissue>
    </source>
</reference>
<proteinExistence type="predicted"/>
<gene>
    <name evidence="2" type="ORF">QQF64_018157</name>
</gene>
<sequence>MARRSTDETLRDEAGSSRGCIEKLRFMVLGGDDDLMDKACGTILGKRLQRNTFKFGELKPKEAQVCGRQKEEQKKEDFKKLNEELIFYKKRENELSNELDAFKNSKKQTDEDFQKLNEELIIYKKRENELSNELDALKNSKTQTEEDFQKLKKELIIYKDRNRQLKDDKMKLQREVERLKDEKQLQSNLTEEKKTG</sequence>
<evidence type="ECO:0000256" key="1">
    <source>
        <dbReference type="SAM" id="Coils"/>
    </source>
</evidence>
<accession>A0ABR3LNZ2</accession>
<keyword evidence="3" id="KW-1185">Reference proteome</keyword>
<dbReference type="EMBL" id="JAYMGO010000021">
    <property type="protein sequence ID" value="KAL1253464.1"/>
    <property type="molecule type" value="Genomic_DNA"/>
</dbReference>
<dbReference type="Proteomes" id="UP001558613">
    <property type="component" value="Unassembled WGS sequence"/>
</dbReference>
<evidence type="ECO:0000313" key="2">
    <source>
        <dbReference type="EMBL" id="KAL1253464.1"/>
    </source>
</evidence>
<comment type="caution">
    <text evidence="2">The sequence shown here is derived from an EMBL/GenBank/DDBJ whole genome shotgun (WGS) entry which is preliminary data.</text>
</comment>